<dbReference type="AlphaFoldDB" id="A0A382HF41"/>
<feature type="domain" description="Lipoyl-binding" evidence="2">
    <location>
        <begin position="1"/>
        <end position="72"/>
    </location>
</feature>
<dbReference type="InterPro" id="IPR000089">
    <property type="entry name" value="Biotin_lipoyl"/>
</dbReference>
<dbReference type="PANTHER" id="PTHR45266">
    <property type="entry name" value="OXALOACETATE DECARBOXYLASE ALPHA CHAIN"/>
    <property type="match status" value="1"/>
</dbReference>
<name>A0A382HF41_9ZZZZ</name>
<dbReference type="Pfam" id="PF00364">
    <property type="entry name" value="Biotin_lipoyl"/>
    <property type="match status" value="1"/>
</dbReference>
<evidence type="ECO:0000313" key="3">
    <source>
        <dbReference type="EMBL" id="SVB85920.1"/>
    </source>
</evidence>
<proteinExistence type="predicted"/>
<dbReference type="CDD" id="cd06850">
    <property type="entry name" value="biotinyl_domain"/>
    <property type="match status" value="1"/>
</dbReference>
<protein>
    <recommendedName>
        <fullName evidence="2">Lipoyl-binding domain-containing protein</fullName>
    </recommendedName>
</protein>
<dbReference type="Gene3D" id="2.40.50.100">
    <property type="match status" value="1"/>
</dbReference>
<gene>
    <name evidence="3" type="ORF">METZ01_LOCUS238774</name>
</gene>
<reference evidence="3" key="1">
    <citation type="submission" date="2018-05" db="EMBL/GenBank/DDBJ databases">
        <authorList>
            <person name="Lanie J.A."/>
            <person name="Ng W.-L."/>
            <person name="Kazmierczak K.M."/>
            <person name="Andrzejewski T.M."/>
            <person name="Davidsen T.M."/>
            <person name="Wayne K.J."/>
            <person name="Tettelin H."/>
            <person name="Glass J.I."/>
            <person name="Rusch D."/>
            <person name="Podicherti R."/>
            <person name="Tsui H.-C.T."/>
            <person name="Winkler M.E."/>
        </authorList>
    </citation>
    <scope>NUCLEOTIDE SEQUENCE</scope>
</reference>
<keyword evidence="1" id="KW-0092">Biotin</keyword>
<dbReference type="SUPFAM" id="SSF51230">
    <property type="entry name" value="Single hybrid motif"/>
    <property type="match status" value="1"/>
</dbReference>
<sequence length="75" mass="8176">MTTEVTTTVPGNIWKVLVKEGDQVQKGDTLFIMEVMKTEVNHDAPVDGKVVKVNIVNDQEGVDPGSVAIIIEQIN</sequence>
<dbReference type="InterPro" id="IPR050709">
    <property type="entry name" value="Biotin_Carboxyl_Carrier/Decarb"/>
</dbReference>
<evidence type="ECO:0000256" key="1">
    <source>
        <dbReference type="ARBA" id="ARBA00023267"/>
    </source>
</evidence>
<accession>A0A382HF41</accession>
<dbReference type="EMBL" id="UINC01060909">
    <property type="protein sequence ID" value="SVB85920.1"/>
    <property type="molecule type" value="Genomic_DNA"/>
</dbReference>
<organism evidence="3">
    <name type="scientific">marine metagenome</name>
    <dbReference type="NCBI Taxonomy" id="408172"/>
    <lineage>
        <taxon>unclassified sequences</taxon>
        <taxon>metagenomes</taxon>
        <taxon>ecological metagenomes</taxon>
    </lineage>
</organism>
<dbReference type="PROSITE" id="PS50968">
    <property type="entry name" value="BIOTINYL_LIPOYL"/>
    <property type="match status" value="1"/>
</dbReference>
<evidence type="ECO:0000259" key="2">
    <source>
        <dbReference type="PROSITE" id="PS50968"/>
    </source>
</evidence>
<dbReference type="InterPro" id="IPR011053">
    <property type="entry name" value="Single_hybrid_motif"/>
</dbReference>
<dbReference type="PANTHER" id="PTHR45266:SF3">
    <property type="entry name" value="OXALOACETATE DECARBOXYLASE ALPHA CHAIN"/>
    <property type="match status" value="1"/>
</dbReference>